<evidence type="ECO:0008006" key="3">
    <source>
        <dbReference type="Google" id="ProtNLM"/>
    </source>
</evidence>
<dbReference type="AlphaFoldDB" id="A0A2D4IUG7"/>
<feature type="chain" id="PRO_5013709788" description="Galectin" evidence="1">
    <location>
        <begin position="20"/>
        <end position="155"/>
    </location>
</feature>
<feature type="signal peptide" evidence="1">
    <location>
        <begin position="1"/>
        <end position="19"/>
    </location>
</feature>
<reference evidence="2" key="1">
    <citation type="submission" date="2017-07" db="EMBL/GenBank/DDBJ databases">
        <authorList>
            <person name="Mikheyev A."/>
            <person name="Grau M."/>
        </authorList>
    </citation>
    <scope>NUCLEOTIDE SEQUENCE</scope>
    <source>
        <tissue evidence="2">Venom_gland</tissue>
    </source>
</reference>
<sequence length="155" mass="17006">MTLWVWSFSSRHWITIIITIIIKCTGPRKQSQGDPTSLVATQGVKSKHLVVHHHAGGGCSLLPAPSLFESQVDDRSAGHVVVSQGVGIFDEDALVLELLFPGRHAGGLVNLHLDYRNLVGEWEGEDQHLAAQLPFRFVLHVGDLDFDSDRTLVPA</sequence>
<proteinExistence type="predicted"/>
<reference evidence="2" key="2">
    <citation type="submission" date="2017-11" db="EMBL/GenBank/DDBJ databases">
        <title>Coralsnake Venomics: Analyses of Venom Gland Transcriptomes and Proteomes of Six Brazilian Taxa.</title>
        <authorList>
            <person name="Aird S.D."/>
            <person name="Jorge da Silva N."/>
            <person name="Qiu L."/>
            <person name="Villar-Briones A."/>
            <person name="Aparecida-Saddi V."/>
            <person name="Campos-Telles M.P."/>
            <person name="Grau M."/>
            <person name="Mikheyev A.S."/>
        </authorList>
    </citation>
    <scope>NUCLEOTIDE SEQUENCE</scope>
    <source>
        <tissue evidence="2">Venom_gland</tissue>
    </source>
</reference>
<organism evidence="2">
    <name type="scientific">Micrurus lemniscatus lemniscatus</name>
    <dbReference type="NCBI Taxonomy" id="129467"/>
    <lineage>
        <taxon>Eukaryota</taxon>
        <taxon>Metazoa</taxon>
        <taxon>Chordata</taxon>
        <taxon>Craniata</taxon>
        <taxon>Vertebrata</taxon>
        <taxon>Euteleostomi</taxon>
        <taxon>Lepidosauria</taxon>
        <taxon>Squamata</taxon>
        <taxon>Bifurcata</taxon>
        <taxon>Unidentata</taxon>
        <taxon>Episquamata</taxon>
        <taxon>Toxicofera</taxon>
        <taxon>Serpentes</taxon>
        <taxon>Colubroidea</taxon>
        <taxon>Elapidae</taxon>
        <taxon>Elapinae</taxon>
        <taxon>Micrurus</taxon>
    </lineage>
</organism>
<evidence type="ECO:0000313" key="2">
    <source>
        <dbReference type="EMBL" id="LAA87892.1"/>
    </source>
</evidence>
<name>A0A2D4IUG7_MICLE</name>
<dbReference type="EMBL" id="IACK01131312">
    <property type="protein sequence ID" value="LAA87892.1"/>
    <property type="molecule type" value="Transcribed_RNA"/>
</dbReference>
<protein>
    <recommendedName>
        <fullName evidence="3">Galectin</fullName>
    </recommendedName>
</protein>
<evidence type="ECO:0000256" key="1">
    <source>
        <dbReference type="SAM" id="SignalP"/>
    </source>
</evidence>
<accession>A0A2D4IUG7</accession>
<keyword evidence="1" id="KW-0732">Signal</keyword>